<dbReference type="Pfam" id="PF02620">
    <property type="entry name" value="YceD"/>
    <property type="match status" value="1"/>
</dbReference>
<sequence>MIVNIEKLSRKETERVDFKFCEEADSISCCDEIYKLASPVEVEGKISRNNKGLYINADVSFTVADKCSRCLETVDIPLEYNIQGFIVNEDDYTEDDYEDYDAFLIDGRSEVDIMDIIAQTIDFNMPHKVLCREDCKGLCPGCGANLNVEDCRCSEKINDEDNIDPRFAKLKELLKNE</sequence>
<dbReference type="PANTHER" id="PTHR34374">
    <property type="entry name" value="LARGE RIBOSOMAL RNA SUBUNIT ACCUMULATION PROTEIN YCED HOMOLOG 1, CHLOROPLASTIC"/>
    <property type="match status" value="1"/>
</dbReference>
<dbReference type="PANTHER" id="PTHR34374:SF1">
    <property type="entry name" value="LARGE RIBOSOMAL RNA SUBUNIT ACCUMULATION PROTEIN YCED HOMOLOG 1, CHLOROPLASTIC"/>
    <property type="match status" value="1"/>
</dbReference>
<proteinExistence type="predicted"/>
<keyword evidence="2" id="KW-1185">Reference proteome</keyword>
<dbReference type="InterPro" id="IPR003772">
    <property type="entry name" value="YceD"/>
</dbReference>
<evidence type="ECO:0000313" key="1">
    <source>
        <dbReference type="EMBL" id="TQQ84672.1"/>
    </source>
</evidence>
<dbReference type="AlphaFoldDB" id="A0A544QVE7"/>
<evidence type="ECO:0000313" key="2">
    <source>
        <dbReference type="Proteomes" id="UP000317863"/>
    </source>
</evidence>
<dbReference type="Proteomes" id="UP000317863">
    <property type="component" value="Unassembled WGS sequence"/>
</dbReference>
<reference evidence="1 2" key="1">
    <citation type="submission" date="2019-02" db="EMBL/GenBank/DDBJ databases">
        <title>Peptostreptococcaceae bacterium ZHW00191 nov., a new bacterium isolated from the human gut.</title>
        <authorList>
            <person name="Zhou H.-W."/>
            <person name="Chen X.-J."/>
        </authorList>
    </citation>
    <scope>NUCLEOTIDE SEQUENCE [LARGE SCALE GENOMIC DNA]</scope>
    <source>
        <strain evidence="1 2">ZHW00191</strain>
    </source>
</reference>
<dbReference type="RefSeq" id="WP_142535943.1">
    <property type="nucleotide sequence ID" value="NZ_SGJB01000008.1"/>
</dbReference>
<dbReference type="EMBL" id="SGJB01000008">
    <property type="protein sequence ID" value="TQQ84672.1"/>
    <property type="molecule type" value="Genomic_DNA"/>
</dbReference>
<name>A0A544QVE7_9FIRM</name>
<organism evidence="1 2">
    <name type="scientific">Peptacetobacter hominis</name>
    <dbReference type="NCBI Taxonomy" id="2743610"/>
    <lineage>
        <taxon>Bacteria</taxon>
        <taxon>Bacillati</taxon>
        <taxon>Bacillota</taxon>
        <taxon>Clostridia</taxon>
        <taxon>Peptostreptococcales</taxon>
        <taxon>Peptostreptococcaceae</taxon>
        <taxon>Peptacetobacter</taxon>
    </lineage>
</organism>
<gene>
    <name evidence="1" type="ORF">EXD82_05650</name>
</gene>
<comment type="caution">
    <text evidence="1">The sequence shown here is derived from an EMBL/GenBank/DDBJ whole genome shotgun (WGS) entry which is preliminary data.</text>
</comment>
<protein>
    <submittedName>
        <fullName evidence="1">DUF177 domain-containing protein</fullName>
    </submittedName>
</protein>
<dbReference type="OrthoDB" id="9790372at2"/>
<accession>A0A544QVE7</accession>